<feature type="compositionally biased region" description="Low complexity" evidence="1">
    <location>
        <begin position="242"/>
        <end position="264"/>
    </location>
</feature>
<evidence type="ECO:0000256" key="1">
    <source>
        <dbReference type="SAM" id="MobiDB-lite"/>
    </source>
</evidence>
<keyword evidence="2" id="KW-0732">Signal</keyword>
<reference evidence="3" key="1">
    <citation type="journal article" date="2020" name="Stud. Mycol.">
        <title>101 Dothideomycetes genomes: a test case for predicting lifestyles and emergence of pathogens.</title>
        <authorList>
            <person name="Haridas S."/>
            <person name="Albert R."/>
            <person name="Binder M."/>
            <person name="Bloem J."/>
            <person name="Labutti K."/>
            <person name="Salamov A."/>
            <person name="Andreopoulos B."/>
            <person name="Baker S."/>
            <person name="Barry K."/>
            <person name="Bills G."/>
            <person name="Bluhm B."/>
            <person name="Cannon C."/>
            <person name="Castanera R."/>
            <person name="Culley D."/>
            <person name="Daum C."/>
            <person name="Ezra D."/>
            <person name="Gonzalez J."/>
            <person name="Henrissat B."/>
            <person name="Kuo A."/>
            <person name="Liang C."/>
            <person name="Lipzen A."/>
            <person name="Lutzoni F."/>
            <person name="Magnuson J."/>
            <person name="Mondo S."/>
            <person name="Nolan M."/>
            <person name="Ohm R."/>
            <person name="Pangilinan J."/>
            <person name="Park H.-J."/>
            <person name="Ramirez L."/>
            <person name="Alfaro M."/>
            <person name="Sun H."/>
            <person name="Tritt A."/>
            <person name="Yoshinaga Y."/>
            <person name="Zwiers L.-H."/>
            <person name="Turgeon B."/>
            <person name="Goodwin S."/>
            <person name="Spatafora J."/>
            <person name="Crous P."/>
            <person name="Grigoriev I."/>
        </authorList>
    </citation>
    <scope>NUCLEOTIDE SEQUENCE</scope>
    <source>
        <strain evidence="3">CBS 110217</strain>
    </source>
</reference>
<proteinExistence type="predicted"/>
<dbReference type="OrthoDB" id="3683299at2759"/>
<keyword evidence="4" id="KW-1185">Reference proteome</keyword>
<organism evidence="3 4">
    <name type="scientific">Setomelanomma holmii</name>
    <dbReference type="NCBI Taxonomy" id="210430"/>
    <lineage>
        <taxon>Eukaryota</taxon>
        <taxon>Fungi</taxon>
        <taxon>Dikarya</taxon>
        <taxon>Ascomycota</taxon>
        <taxon>Pezizomycotina</taxon>
        <taxon>Dothideomycetes</taxon>
        <taxon>Pleosporomycetidae</taxon>
        <taxon>Pleosporales</taxon>
        <taxon>Pleosporineae</taxon>
        <taxon>Phaeosphaeriaceae</taxon>
        <taxon>Setomelanomma</taxon>
    </lineage>
</organism>
<feature type="chain" id="PRO_5040250766" evidence="2">
    <location>
        <begin position="21"/>
        <end position="476"/>
    </location>
</feature>
<evidence type="ECO:0000256" key="2">
    <source>
        <dbReference type="SAM" id="SignalP"/>
    </source>
</evidence>
<name>A0A9P4H601_9PLEO</name>
<feature type="region of interest" description="Disordered" evidence="1">
    <location>
        <begin position="447"/>
        <end position="476"/>
    </location>
</feature>
<feature type="region of interest" description="Disordered" evidence="1">
    <location>
        <begin position="242"/>
        <end position="265"/>
    </location>
</feature>
<feature type="region of interest" description="Disordered" evidence="1">
    <location>
        <begin position="370"/>
        <end position="400"/>
    </location>
</feature>
<dbReference type="AlphaFoldDB" id="A0A9P4H601"/>
<feature type="signal peptide" evidence="2">
    <location>
        <begin position="1"/>
        <end position="20"/>
    </location>
</feature>
<protein>
    <submittedName>
        <fullName evidence="3">Uncharacterized protein</fullName>
    </submittedName>
</protein>
<evidence type="ECO:0000313" key="4">
    <source>
        <dbReference type="Proteomes" id="UP000799777"/>
    </source>
</evidence>
<sequence length="476" mass="51676">MKYLMAVSAAAVAIASLAVGIETGDGPIYIPTFHLEPDGGEVQPRSIITDIKSFTPTTTSPDSVSTAPPVLVVPQVHACWATDVCKKAIGGFTFCFTDIKPFEFTNDPNNLRGKDMDYKVCLCKWMEYKIILDDFANNASDTLSNTLKCYSCLKQAGLDIDDPHYPPAEFVQKISGFCNSANPNVFDLLVAMLDFTKFARNDQAVLVPANISSLTNILSMFSSTPGMNVPSTTATSILPSIIPSTSSSTTADPAPNPTDPNSATSTQLWWESTLTSNEPIPTEYLAQLPSNWPYTEYGMQRKVGKTTSWPLVHPNTTTQTVAWVYHSVLWNPRPIYTRLSGKGGEEVYQPGLANWTHAFIYETFTTTPDALSTSEPLASQDRLAPSTTQSQAEESSEGRVGALDVTSTSISGMKMSITITRSSTPDPLSPEEVASKWSEVWDQMRSVGEEMESLRSRSGFSGGDGMKTAGAKETGR</sequence>
<dbReference type="Proteomes" id="UP000799777">
    <property type="component" value="Unassembled WGS sequence"/>
</dbReference>
<gene>
    <name evidence="3" type="ORF">EK21DRAFT_114104</name>
</gene>
<accession>A0A9P4H601</accession>
<dbReference type="EMBL" id="ML978216">
    <property type="protein sequence ID" value="KAF2028189.1"/>
    <property type="molecule type" value="Genomic_DNA"/>
</dbReference>
<evidence type="ECO:0000313" key="3">
    <source>
        <dbReference type="EMBL" id="KAF2028189.1"/>
    </source>
</evidence>
<comment type="caution">
    <text evidence="3">The sequence shown here is derived from an EMBL/GenBank/DDBJ whole genome shotgun (WGS) entry which is preliminary data.</text>
</comment>